<evidence type="ECO:0000313" key="4">
    <source>
        <dbReference type="EMBL" id="SMB97659.1"/>
    </source>
</evidence>
<dbReference type="PANTHER" id="PTHR33392">
    <property type="entry name" value="POLYISOPRENYL-TEICHOIC ACID--PEPTIDOGLYCAN TEICHOIC ACID TRANSFERASE TAGU"/>
    <property type="match status" value="1"/>
</dbReference>
<feature type="compositionally biased region" description="Basic and acidic residues" evidence="2">
    <location>
        <begin position="398"/>
        <end position="414"/>
    </location>
</feature>
<feature type="compositionally biased region" description="Low complexity" evidence="2">
    <location>
        <begin position="372"/>
        <end position="396"/>
    </location>
</feature>
<protein>
    <submittedName>
        <fullName evidence="4">Transcriptional attenuator, LytR family</fullName>
    </submittedName>
</protein>
<sequence length="414" mass="44842">MINLIMGIERLKKLIIALIAASIVSVGAGFFLAAKTFFQPPNPPNEEIGAKAGNSGENKSLYFNILLLGSDARPGETGGNTDTIIVAHMEGNRLALLSIPRDTLVTIPGHGKDKINAALSFGGPELTARIVSELIGVPVSKYVLVRWTGFINIIDLLGGVTINIPRDMYYYDPTDGPEYKIGLSKGVHHLNGHQALAFVRFREEALGDIDRTRQQQELLKALVQQAMQPATLLKLPWLLPEIYKNVETNISLQELLAIAKTMIDLKNITVVSQTLPGYFLTINGISYWGVKPELARQVAHALFEYGETTKEIVLAAPAPANQPLTPAYKGTLKTKVAQKAPAVTPVSTGEANKPLKENLSQLEAPINKKAVSKPQVSPPQNSSSSTTSKPNNGNSPKQVEEDKGKATPILEKHN</sequence>
<feature type="region of interest" description="Disordered" evidence="2">
    <location>
        <begin position="364"/>
        <end position="414"/>
    </location>
</feature>
<dbReference type="InterPro" id="IPR050922">
    <property type="entry name" value="LytR/CpsA/Psr_CW_biosynth"/>
</dbReference>
<dbReference type="Gene3D" id="3.40.630.190">
    <property type="entry name" value="LCP protein"/>
    <property type="match status" value="1"/>
</dbReference>
<dbReference type="InterPro" id="IPR004474">
    <property type="entry name" value="LytR_CpsA_psr"/>
</dbReference>
<reference evidence="4 5" key="1">
    <citation type="submission" date="2017-04" db="EMBL/GenBank/DDBJ databases">
        <authorList>
            <person name="Afonso C.L."/>
            <person name="Miller P.J."/>
            <person name="Scott M.A."/>
            <person name="Spackman E."/>
            <person name="Goraichik I."/>
            <person name="Dimitrov K.M."/>
            <person name="Suarez D.L."/>
            <person name="Swayne D.E."/>
        </authorList>
    </citation>
    <scope>NUCLEOTIDE SEQUENCE [LARGE SCALE GENOMIC DNA]</scope>
    <source>
        <strain evidence="4 5">ToBE</strain>
    </source>
</reference>
<dbReference type="AlphaFoldDB" id="A0A1W1VWB0"/>
<dbReference type="Pfam" id="PF03816">
    <property type="entry name" value="LytR_cpsA_psr"/>
    <property type="match status" value="1"/>
</dbReference>
<evidence type="ECO:0000313" key="5">
    <source>
        <dbReference type="Proteomes" id="UP000192569"/>
    </source>
</evidence>
<keyword evidence="5" id="KW-1185">Reference proteome</keyword>
<dbReference type="Proteomes" id="UP000192569">
    <property type="component" value="Chromosome I"/>
</dbReference>
<organism evidence="4 5">
    <name type="scientific">Thermanaeromonas toyohensis ToBE</name>
    <dbReference type="NCBI Taxonomy" id="698762"/>
    <lineage>
        <taxon>Bacteria</taxon>
        <taxon>Bacillati</taxon>
        <taxon>Bacillota</taxon>
        <taxon>Clostridia</taxon>
        <taxon>Neomoorellales</taxon>
        <taxon>Neomoorellaceae</taxon>
        <taxon>Thermanaeromonas</taxon>
    </lineage>
</organism>
<dbReference type="EMBL" id="LT838272">
    <property type="protein sequence ID" value="SMB97659.1"/>
    <property type="molecule type" value="Genomic_DNA"/>
</dbReference>
<evidence type="ECO:0000256" key="2">
    <source>
        <dbReference type="SAM" id="MobiDB-lite"/>
    </source>
</evidence>
<feature type="domain" description="Cell envelope-related transcriptional attenuator" evidence="3">
    <location>
        <begin position="80"/>
        <end position="226"/>
    </location>
</feature>
<evidence type="ECO:0000259" key="3">
    <source>
        <dbReference type="Pfam" id="PF03816"/>
    </source>
</evidence>
<dbReference type="OrthoDB" id="305468at2"/>
<evidence type="ECO:0000256" key="1">
    <source>
        <dbReference type="ARBA" id="ARBA00006068"/>
    </source>
</evidence>
<proteinExistence type="inferred from homology"/>
<dbReference type="PANTHER" id="PTHR33392:SF6">
    <property type="entry name" value="POLYISOPRENYL-TEICHOIC ACID--PEPTIDOGLYCAN TEICHOIC ACID TRANSFERASE TAGU"/>
    <property type="match status" value="1"/>
</dbReference>
<dbReference type="RefSeq" id="WP_084665496.1">
    <property type="nucleotide sequence ID" value="NZ_LT838272.1"/>
</dbReference>
<dbReference type="NCBIfam" id="TIGR00350">
    <property type="entry name" value="lytR_cpsA_psr"/>
    <property type="match status" value="1"/>
</dbReference>
<dbReference type="STRING" id="698762.SAMN00808754_1910"/>
<gene>
    <name evidence="4" type="ORF">SAMN00808754_1910</name>
</gene>
<accession>A0A1W1VWB0</accession>
<name>A0A1W1VWB0_9FIRM</name>
<comment type="similarity">
    <text evidence="1">Belongs to the LytR/CpsA/Psr (LCP) family.</text>
</comment>